<dbReference type="Pfam" id="PF01022">
    <property type="entry name" value="HTH_5"/>
    <property type="match status" value="1"/>
</dbReference>
<dbReference type="PROSITE" id="PS50987">
    <property type="entry name" value="HTH_ARSR_2"/>
    <property type="match status" value="1"/>
</dbReference>
<dbReference type="NCBIfam" id="NF033788">
    <property type="entry name" value="HTH_metalloreg"/>
    <property type="match status" value="1"/>
</dbReference>
<gene>
    <name evidence="6" type="ORF">GNP94_24010</name>
</gene>
<sequence length="147" mass="16791">MMDRIDRKKQLSELAKAFSECQQALTAIGDPTRQLMILALMEDRGECKQGIRVGEITSKINLSRPAVSHHLKVLREANFIGMNREGTKNYYYLEVLQNDIFKLKRLIDKVAEYVHQLQEDRAPGSKEEEAKQVNKEGELNLGALCTE</sequence>
<keyword evidence="2" id="KW-0238">DNA-binding</keyword>
<feature type="compositionally biased region" description="Basic and acidic residues" evidence="4">
    <location>
        <begin position="119"/>
        <end position="138"/>
    </location>
</feature>
<reference evidence="6 7" key="1">
    <citation type="submission" date="2019-11" db="EMBL/GenBank/DDBJ databases">
        <title>Draft genome sequences of five Paenibacillus species of dairy origin.</title>
        <authorList>
            <person name="Olajide A.M."/>
            <person name="Chen S."/>
            <person name="Lapointe G."/>
        </authorList>
    </citation>
    <scope>NUCLEOTIDE SEQUENCE [LARGE SCALE GENOMIC DNA]</scope>
    <source>
        <strain evidence="6 7">3CS1</strain>
    </source>
</reference>
<dbReference type="CDD" id="cd00090">
    <property type="entry name" value="HTH_ARSR"/>
    <property type="match status" value="1"/>
</dbReference>
<dbReference type="InterPro" id="IPR051081">
    <property type="entry name" value="HTH_MetalResp_TranReg"/>
</dbReference>
<dbReference type="Gene3D" id="1.10.10.10">
    <property type="entry name" value="Winged helix-like DNA-binding domain superfamily/Winged helix DNA-binding domain"/>
    <property type="match status" value="1"/>
</dbReference>
<evidence type="ECO:0000256" key="3">
    <source>
        <dbReference type="ARBA" id="ARBA00023163"/>
    </source>
</evidence>
<keyword evidence="1" id="KW-0805">Transcription regulation</keyword>
<feature type="region of interest" description="Disordered" evidence="4">
    <location>
        <begin position="119"/>
        <end position="147"/>
    </location>
</feature>
<dbReference type="PANTHER" id="PTHR33154">
    <property type="entry name" value="TRANSCRIPTIONAL REGULATOR, ARSR FAMILY"/>
    <property type="match status" value="1"/>
</dbReference>
<dbReference type="SMART" id="SM00418">
    <property type="entry name" value="HTH_ARSR"/>
    <property type="match status" value="1"/>
</dbReference>
<accession>A0ABW9T7Z6</accession>
<proteinExistence type="predicted"/>
<evidence type="ECO:0000256" key="4">
    <source>
        <dbReference type="SAM" id="MobiDB-lite"/>
    </source>
</evidence>
<evidence type="ECO:0000313" key="6">
    <source>
        <dbReference type="EMBL" id="MUG69022.1"/>
    </source>
</evidence>
<name>A0ABW9T7Z6_9BACL</name>
<organism evidence="6 7">
    <name type="scientific">Paenibacillus campinasensis</name>
    <dbReference type="NCBI Taxonomy" id="66347"/>
    <lineage>
        <taxon>Bacteria</taxon>
        <taxon>Bacillati</taxon>
        <taxon>Bacillota</taxon>
        <taxon>Bacilli</taxon>
        <taxon>Bacillales</taxon>
        <taxon>Paenibacillaceae</taxon>
        <taxon>Paenibacillus</taxon>
    </lineage>
</organism>
<keyword evidence="3" id="KW-0804">Transcription</keyword>
<dbReference type="InterPro" id="IPR001845">
    <property type="entry name" value="HTH_ArsR_DNA-bd_dom"/>
</dbReference>
<evidence type="ECO:0000256" key="2">
    <source>
        <dbReference type="ARBA" id="ARBA00023125"/>
    </source>
</evidence>
<dbReference type="Proteomes" id="UP000435177">
    <property type="component" value="Unassembled WGS sequence"/>
</dbReference>
<evidence type="ECO:0000313" key="7">
    <source>
        <dbReference type="Proteomes" id="UP000435177"/>
    </source>
</evidence>
<dbReference type="InterPro" id="IPR011991">
    <property type="entry name" value="ArsR-like_HTH"/>
</dbReference>
<evidence type="ECO:0000259" key="5">
    <source>
        <dbReference type="PROSITE" id="PS50987"/>
    </source>
</evidence>
<comment type="caution">
    <text evidence="6">The sequence shown here is derived from an EMBL/GenBank/DDBJ whole genome shotgun (WGS) entry which is preliminary data.</text>
</comment>
<dbReference type="EMBL" id="WOAA01000053">
    <property type="protein sequence ID" value="MUG69022.1"/>
    <property type="molecule type" value="Genomic_DNA"/>
</dbReference>
<evidence type="ECO:0000256" key="1">
    <source>
        <dbReference type="ARBA" id="ARBA00023015"/>
    </source>
</evidence>
<dbReference type="InterPro" id="IPR036390">
    <property type="entry name" value="WH_DNA-bd_sf"/>
</dbReference>
<feature type="domain" description="HTH arsR-type" evidence="5">
    <location>
        <begin position="11"/>
        <end position="118"/>
    </location>
</feature>
<keyword evidence="7" id="KW-1185">Reference proteome</keyword>
<dbReference type="PANTHER" id="PTHR33154:SF33">
    <property type="entry name" value="TRANSCRIPTIONAL REPRESSOR SDPR"/>
    <property type="match status" value="1"/>
</dbReference>
<protein>
    <submittedName>
        <fullName evidence="6">Metalloregulator ArsR/SmtB family transcription factor</fullName>
    </submittedName>
</protein>
<dbReference type="SUPFAM" id="SSF46785">
    <property type="entry name" value="Winged helix' DNA-binding domain"/>
    <property type="match status" value="1"/>
</dbReference>
<dbReference type="InterPro" id="IPR036388">
    <property type="entry name" value="WH-like_DNA-bd_sf"/>
</dbReference>